<dbReference type="GO" id="GO:0051028">
    <property type="term" value="P:mRNA transport"/>
    <property type="evidence" value="ECO:0007669"/>
    <property type="project" value="UniProtKB-KW"/>
</dbReference>
<keyword evidence="7" id="KW-0539">Nucleus</keyword>
<accession>A0A9N9LUI8</accession>
<feature type="region of interest" description="Disordered" evidence="9">
    <location>
        <begin position="211"/>
        <end position="252"/>
    </location>
</feature>
<dbReference type="EMBL" id="CAJVRM010000340">
    <property type="protein sequence ID" value="CAG8979887.1"/>
    <property type="molecule type" value="Genomic_DNA"/>
</dbReference>
<name>A0A9N9LUI8_9HELO</name>
<feature type="coiled-coil region" evidence="8">
    <location>
        <begin position="407"/>
        <end position="434"/>
    </location>
</feature>
<evidence type="ECO:0000256" key="4">
    <source>
        <dbReference type="ARBA" id="ARBA00022927"/>
    </source>
</evidence>
<keyword evidence="5" id="KW-0811">Translocation</keyword>
<evidence type="ECO:0008006" key="12">
    <source>
        <dbReference type="Google" id="ProtNLM"/>
    </source>
</evidence>
<keyword evidence="3" id="KW-0509">mRNA transport</keyword>
<dbReference type="GO" id="GO:0015031">
    <property type="term" value="P:protein transport"/>
    <property type="evidence" value="ECO:0007669"/>
    <property type="project" value="UniProtKB-KW"/>
</dbReference>
<evidence type="ECO:0000256" key="6">
    <source>
        <dbReference type="ARBA" id="ARBA00023132"/>
    </source>
</evidence>
<proteinExistence type="predicted"/>
<dbReference type="OrthoDB" id="2538017at2759"/>
<dbReference type="GO" id="GO:0017056">
    <property type="term" value="F:structural constituent of nuclear pore"/>
    <property type="evidence" value="ECO:0007669"/>
    <property type="project" value="InterPro"/>
</dbReference>
<evidence type="ECO:0000256" key="1">
    <source>
        <dbReference type="ARBA" id="ARBA00004567"/>
    </source>
</evidence>
<sequence length="510" mass="51035">MAFARSASGPGGLSINTSSANSTFNAPAGGMFSNAGANKPAGGLFGAAATSTPAPAGGLFGTASTTTQPQSSGLSGAAAAPASQAPATGGLFGAAAATQAPAAGGLFGTAATSQPQTGGLFGATTATTQPQTGGLFGGATAGTQPQAAAGGLFGAADTTAQPQTGGLFGGAAAATTQPPAGGLFGGAASTAQPQTGGLFGGLNSTQNKPAATSLFGGFGGAQNQQNQQQNTMSGQQNQAQGSGLLGGGLSLGQGAQNPQMVPGVRIDLANLRGTTRFEDLYPDLQQQITVMDDVIQNQISLKNQCDAMLPSHDQQLSQIPNDVAYCSRKLTGVEGALVSDVNSIAYARELINTDADNARLSFKAIDNLKLPAQYHNTGMWSTKSPEDRSSGNGEDSQDIVGLFSKTADELSATLNKYQNNISEIEQHLRGVEANSAQQINAFIAKRSGGSASYENPVAELGAALTEFEHSILGVASKIGGAREQVQNLKLSGLAPPGHNASVNGRRGGVY</sequence>
<dbReference type="PANTHER" id="PTHR13437">
    <property type="entry name" value="NUCLEOPORIN P58/P45 NUCLEOPORIN-LIKE PROTEIN 1"/>
    <property type="match status" value="1"/>
</dbReference>
<evidence type="ECO:0000313" key="10">
    <source>
        <dbReference type="EMBL" id="CAG8979887.1"/>
    </source>
</evidence>
<evidence type="ECO:0000256" key="7">
    <source>
        <dbReference type="ARBA" id="ARBA00023242"/>
    </source>
</evidence>
<dbReference type="InterPro" id="IPR025574">
    <property type="entry name" value="Nucleoporin_FG_rpt"/>
</dbReference>
<keyword evidence="8" id="KW-0175">Coiled coil</keyword>
<organism evidence="10 11">
    <name type="scientific">Hymenoscyphus albidus</name>
    <dbReference type="NCBI Taxonomy" id="595503"/>
    <lineage>
        <taxon>Eukaryota</taxon>
        <taxon>Fungi</taxon>
        <taxon>Dikarya</taxon>
        <taxon>Ascomycota</taxon>
        <taxon>Pezizomycotina</taxon>
        <taxon>Leotiomycetes</taxon>
        <taxon>Helotiales</taxon>
        <taxon>Helotiaceae</taxon>
        <taxon>Hymenoscyphus</taxon>
    </lineage>
</organism>
<evidence type="ECO:0000256" key="5">
    <source>
        <dbReference type="ARBA" id="ARBA00023010"/>
    </source>
</evidence>
<keyword evidence="6" id="KW-0906">Nuclear pore complex</keyword>
<feature type="region of interest" description="Disordered" evidence="9">
    <location>
        <begin position="58"/>
        <end position="82"/>
    </location>
</feature>
<dbReference type="AlphaFoldDB" id="A0A9N9LUI8"/>
<comment type="subcellular location">
    <subcellularLocation>
        <location evidence="1">Nucleus</location>
        <location evidence="1">Nuclear pore complex</location>
    </subcellularLocation>
</comment>
<dbReference type="Pfam" id="PF21121">
    <property type="entry name" value="Nup49_C"/>
    <property type="match status" value="1"/>
</dbReference>
<feature type="compositionally biased region" description="Low complexity" evidence="9">
    <location>
        <begin position="68"/>
        <end position="82"/>
    </location>
</feature>
<dbReference type="PANTHER" id="PTHR13437:SF2">
    <property type="entry name" value="NUCLEOPORIN P58_P45"/>
    <property type="match status" value="1"/>
</dbReference>
<evidence type="ECO:0000256" key="9">
    <source>
        <dbReference type="SAM" id="MobiDB-lite"/>
    </source>
</evidence>
<gene>
    <name evidence="10" type="ORF">HYALB_00002661</name>
</gene>
<dbReference type="InterPro" id="IPR024882">
    <property type="entry name" value="NUP58/p45/49"/>
</dbReference>
<dbReference type="Proteomes" id="UP000701801">
    <property type="component" value="Unassembled WGS sequence"/>
</dbReference>
<feature type="region of interest" description="Disordered" evidence="9">
    <location>
        <begin position="378"/>
        <end position="397"/>
    </location>
</feature>
<dbReference type="GO" id="GO:0005643">
    <property type="term" value="C:nuclear pore"/>
    <property type="evidence" value="ECO:0007669"/>
    <property type="project" value="UniProtKB-SubCell"/>
</dbReference>
<keyword evidence="2" id="KW-0813">Transport</keyword>
<protein>
    <recommendedName>
        <fullName evidence="12">Nucleoporin NUP49/NSP49</fullName>
    </recommendedName>
</protein>
<reference evidence="10" key="1">
    <citation type="submission" date="2021-07" db="EMBL/GenBank/DDBJ databases">
        <authorList>
            <person name="Durling M."/>
        </authorList>
    </citation>
    <scope>NUCLEOTIDE SEQUENCE</scope>
</reference>
<evidence type="ECO:0000313" key="11">
    <source>
        <dbReference type="Proteomes" id="UP000701801"/>
    </source>
</evidence>
<dbReference type="Pfam" id="PF13634">
    <property type="entry name" value="Nucleoporin_FG"/>
    <property type="match status" value="1"/>
</dbReference>
<keyword evidence="4" id="KW-0653">Protein transport</keyword>
<feature type="compositionally biased region" description="Low complexity" evidence="9">
    <location>
        <begin position="221"/>
        <end position="242"/>
    </location>
</feature>
<evidence type="ECO:0000256" key="8">
    <source>
        <dbReference type="SAM" id="Coils"/>
    </source>
</evidence>
<evidence type="ECO:0000256" key="3">
    <source>
        <dbReference type="ARBA" id="ARBA00022816"/>
    </source>
</evidence>
<evidence type="ECO:0000256" key="2">
    <source>
        <dbReference type="ARBA" id="ARBA00022448"/>
    </source>
</evidence>
<keyword evidence="11" id="KW-1185">Reference proteome</keyword>
<dbReference type="GO" id="GO:0008139">
    <property type="term" value="F:nuclear localization sequence binding"/>
    <property type="evidence" value="ECO:0007669"/>
    <property type="project" value="InterPro"/>
</dbReference>
<comment type="caution">
    <text evidence="10">The sequence shown here is derived from an EMBL/GenBank/DDBJ whole genome shotgun (WGS) entry which is preliminary data.</text>
</comment>